<dbReference type="GeneID" id="94353130"/>
<dbReference type="KEGG" id="blac:94353130"/>
<accession>A0A976FGV6</accession>
<dbReference type="RefSeq" id="XP_067815999.1">
    <property type="nucleotide sequence ID" value="XM_067967459.1"/>
</dbReference>
<dbReference type="InterPro" id="IPR052727">
    <property type="entry name" value="Rab4/Rab5_effector"/>
</dbReference>
<keyword evidence="2" id="KW-1185">Reference proteome</keyword>
<dbReference type="EMBL" id="SHOA02000017">
    <property type="protein sequence ID" value="TDH66500.1"/>
    <property type="molecule type" value="Genomic_DNA"/>
</dbReference>
<evidence type="ECO:0008006" key="3">
    <source>
        <dbReference type="Google" id="ProtNLM"/>
    </source>
</evidence>
<gene>
    <name evidence="1" type="ORF">CCR75_009420</name>
</gene>
<name>A0A976FGV6_BRELC</name>
<dbReference type="OrthoDB" id="164487at2759"/>
<evidence type="ECO:0000313" key="2">
    <source>
        <dbReference type="Proteomes" id="UP000294530"/>
    </source>
</evidence>
<protein>
    <recommendedName>
        <fullName evidence="3">FYVE-type domain-containing protein</fullName>
    </recommendedName>
</protein>
<dbReference type="PANTHER" id="PTHR13510:SF44">
    <property type="entry name" value="RABENOSYN-5"/>
    <property type="match status" value="1"/>
</dbReference>
<evidence type="ECO:0000313" key="1">
    <source>
        <dbReference type="EMBL" id="TDH66500.1"/>
    </source>
</evidence>
<dbReference type="AlphaFoldDB" id="A0A976FGV6"/>
<reference evidence="1 2" key="1">
    <citation type="journal article" date="2021" name="Genome Biol.">
        <title>AFLAP: assembly-free linkage analysis pipeline using k-mers from genome sequencing data.</title>
        <authorList>
            <person name="Fletcher K."/>
            <person name="Zhang L."/>
            <person name="Gil J."/>
            <person name="Han R."/>
            <person name="Cavanaugh K."/>
            <person name="Michelmore R."/>
        </authorList>
    </citation>
    <scope>NUCLEOTIDE SEQUENCE [LARGE SCALE GENOMIC DNA]</scope>
    <source>
        <strain evidence="1 2">SF5</strain>
    </source>
</reference>
<sequence>MAKYTHPKETLSSVKLSTFHEAALIREAETIVRETIHANEAFLQVGSRFLPSDWRFVRSRQGLDVYCQRSDSKSNIYPRKSEMVSPRSTASFFGRTSCVASGHSVFVTDTLPSRQKSPMVLHGTLDGSLNDCMFGSLATTEEAWRWRSSHIFEKIHDGRLLATIKGPSLEDPFRFLGLKWYTNDVPLVLSGILQRRDYLIIEATGLTRDAHGDVVGYFLSHSVTLPGVAPDLSHLGVVRDEVSTCYIFRQRDANLVELYCRSSVPSRNRNLGRLTEGLTADALLSAIGIIDYAYIRKLTWLVKNKQMRIPARRCQTRQHRGLFPRCTRCEVCDKSLSYFVRNVGAQCHICRKVVCKNCRLVKKMTVDVSRKRSSKLWGMQTCVCCLLEAKEICVKEMMLDSIEESRSVAATLISIELCDYEL</sequence>
<proteinExistence type="predicted"/>
<comment type="caution">
    <text evidence="1">The sequence shown here is derived from an EMBL/GenBank/DDBJ whole genome shotgun (WGS) entry which is preliminary data.</text>
</comment>
<organism evidence="1 2">
    <name type="scientific">Bremia lactucae</name>
    <name type="common">Lettuce downy mildew</name>
    <dbReference type="NCBI Taxonomy" id="4779"/>
    <lineage>
        <taxon>Eukaryota</taxon>
        <taxon>Sar</taxon>
        <taxon>Stramenopiles</taxon>
        <taxon>Oomycota</taxon>
        <taxon>Peronosporomycetes</taxon>
        <taxon>Peronosporales</taxon>
        <taxon>Peronosporaceae</taxon>
        <taxon>Bremia</taxon>
    </lineage>
</organism>
<dbReference type="PANTHER" id="PTHR13510">
    <property type="entry name" value="FYVE-FINGER-CONTAINING RAB5 EFFECTOR PROTEIN RABENOSYN-5-RELATED"/>
    <property type="match status" value="1"/>
</dbReference>
<dbReference type="Proteomes" id="UP000294530">
    <property type="component" value="Unassembled WGS sequence"/>
</dbReference>